<dbReference type="EMBL" id="GG697238">
    <property type="protein sequence ID" value="EET90339.1"/>
    <property type="molecule type" value="Genomic_DNA"/>
</dbReference>
<keyword evidence="3" id="KW-0687">Ribonucleoprotein</keyword>
<reference evidence="5 6" key="2">
    <citation type="journal article" date="2010" name="Proc. Natl. Acad. Sci. U.S.A.">
        <title>Enigmatic, ultrasmall, uncultivated Archaea.</title>
        <authorList>
            <person name="Baker B.J."/>
            <person name="Comolli L.R."/>
            <person name="Dick G.J."/>
            <person name="Hauser L.J."/>
            <person name="Hyatt D."/>
            <person name="Dill B.D."/>
            <person name="Land M.L."/>
            <person name="Verberkmoes N.C."/>
            <person name="Hettich R.L."/>
            <person name="Banfield J.F."/>
        </authorList>
    </citation>
    <scope>NUCLEOTIDE SEQUENCE [LARGE SCALE GENOMIC DNA]</scope>
    <source>
        <strain evidence="5">ARMAN-2</strain>
    </source>
</reference>
<organism evidence="5 6">
    <name type="scientific">Candidatus Micrarchaeum acidiphilum ARMAN-2</name>
    <dbReference type="NCBI Taxonomy" id="425595"/>
    <lineage>
        <taxon>Archaea</taxon>
        <taxon>Candidatus Micrarchaeota</taxon>
        <taxon>Candidatus Micrarchaeia</taxon>
        <taxon>Candidatus Micrarchaeales</taxon>
        <taxon>Candidatus Micrarchaeaceae</taxon>
        <taxon>Candidatus Micrarchaeum</taxon>
    </lineage>
</organism>
<protein>
    <submittedName>
        <fullName evidence="5">Ribosomal protein L21e</fullName>
    </submittedName>
</protein>
<dbReference type="InterPro" id="IPR001147">
    <property type="entry name" value="Ribosomal_eL21"/>
</dbReference>
<proteinExistence type="inferred from homology"/>
<dbReference type="SUPFAM" id="SSF50104">
    <property type="entry name" value="Translation proteins SH3-like domain"/>
    <property type="match status" value="1"/>
</dbReference>
<evidence type="ECO:0000256" key="4">
    <source>
        <dbReference type="SAM" id="MobiDB-lite"/>
    </source>
</evidence>
<dbReference type="GO" id="GO:0005840">
    <property type="term" value="C:ribosome"/>
    <property type="evidence" value="ECO:0007669"/>
    <property type="project" value="UniProtKB-KW"/>
</dbReference>
<accession>C7DGJ2</accession>
<sequence length="98" mass="11007">MLDMTKKSSGLLSGRTRNLARHHMPSATSIRDYIKDFQIGERVAIVPKGNFGNIPHPRYKGKIGEVVERRGKAYVVQIKVMNATRKLVVPAVHLEKAQ</sequence>
<dbReference type="GO" id="GO:0003735">
    <property type="term" value="F:structural constituent of ribosome"/>
    <property type="evidence" value="ECO:0007669"/>
    <property type="project" value="InterPro"/>
</dbReference>
<dbReference type="InterPro" id="IPR008991">
    <property type="entry name" value="Translation_prot_SH3-like_sf"/>
</dbReference>
<evidence type="ECO:0000256" key="2">
    <source>
        <dbReference type="ARBA" id="ARBA00022980"/>
    </source>
</evidence>
<dbReference type="Pfam" id="PF01157">
    <property type="entry name" value="Ribosomal_L21e"/>
    <property type="match status" value="1"/>
</dbReference>
<reference evidence="5 6" key="1">
    <citation type="journal article" date="2009" name="Genome Biol.">
        <title>Community-wide analysis of microbial genome sequence signatures.</title>
        <authorList>
            <person name="Dick G.J."/>
            <person name="Andersson A.F."/>
            <person name="Baker B.J."/>
            <person name="Simmons S.L."/>
            <person name="Thomas B.C."/>
            <person name="Yelton A.P."/>
            <person name="Banfield J.F."/>
        </authorList>
    </citation>
    <scope>NUCLEOTIDE SEQUENCE [LARGE SCALE GENOMIC DNA]</scope>
    <source>
        <strain evidence="5">ARMAN-2</strain>
    </source>
</reference>
<dbReference type="GO" id="GO:0006412">
    <property type="term" value="P:translation"/>
    <property type="evidence" value="ECO:0007669"/>
    <property type="project" value="InterPro"/>
</dbReference>
<dbReference type="AlphaFoldDB" id="C7DGJ2"/>
<name>C7DGJ2_MICA2</name>
<gene>
    <name evidence="5" type="ORF">UNLARM2_0195</name>
</gene>
<keyword evidence="6" id="KW-1185">Reference proteome</keyword>
<dbReference type="InterPro" id="IPR036948">
    <property type="entry name" value="Ribosomal_eL21_sf"/>
</dbReference>
<evidence type="ECO:0000313" key="6">
    <source>
        <dbReference type="Proteomes" id="UP000332487"/>
    </source>
</evidence>
<evidence type="ECO:0000256" key="1">
    <source>
        <dbReference type="ARBA" id="ARBA00008427"/>
    </source>
</evidence>
<comment type="similarity">
    <text evidence="1">Belongs to the eukaryotic ribosomal protein eL21 family.</text>
</comment>
<dbReference type="GO" id="GO:1990904">
    <property type="term" value="C:ribonucleoprotein complex"/>
    <property type="evidence" value="ECO:0007669"/>
    <property type="project" value="UniProtKB-KW"/>
</dbReference>
<dbReference type="Proteomes" id="UP000332487">
    <property type="component" value="Unassembled WGS sequence"/>
</dbReference>
<keyword evidence="2 5" id="KW-0689">Ribosomal protein</keyword>
<evidence type="ECO:0000313" key="5">
    <source>
        <dbReference type="EMBL" id="EET90339.1"/>
    </source>
</evidence>
<dbReference type="Gene3D" id="2.30.30.70">
    <property type="entry name" value="Ribosomal protein L21"/>
    <property type="match status" value="1"/>
</dbReference>
<feature type="region of interest" description="Disordered" evidence="4">
    <location>
        <begin position="1"/>
        <end position="22"/>
    </location>
</feature>
<evidence type="ECO:0000256" key="3">
    <source>
        <dbReference type="ARBA" id="ARBA00023274"/>
    </source>
</evidence>